<protein>
    <recommendedName>
        <fullName evidence="2">M23ase beta-sheet core domain-containing protein</fullName>
    </recommendedName>
</protein>
<proteinExistence type="predicted"/>
<sequence>MPSPHLSRRRLLHGLAGVGVAVAGWQPRNAAQIVPSAPSIPTTFTAPIGWAGQVPGDGFRIGHGFACENTWFNRGWWHTGEDWYAVDRDTGDAVIYAVAAGEVVYVGFDYPGRVIIVRHADDLFSAYGHLNFATAVRQGQAVAAGDTLGSVLLQVRRRAPSHLHFELRTFLTTPLVNGDRPSHGVKCGTNCPPGPGYWPITAPEHPTAMGWRNPTHQQVKMALEQGIPDGIKVRPQSAAMGRTVALHAEPDGGSTVRKHLTLGPDDAFALRDLSAGDPGSTGTSAEAYGYWLRIALGDEVGGWVQAAIPSDRETGSDGRPSSIDRPFLLVSAEGNAAPRP</sequence>
<dbReference type="PANTHER" id="PTHR21666:SF270">
    <property type="entry name" value="MUREIN HYDROLASE ACTIVATOR ENVC"/>
    <property type="match status" value="1"/>
</dbReference>
<dbReference type="GO" id="GO:0004222">
    <property type="term" value="F:metalloendopeptidase activity"/>
    <property type="evidence" value="ECO:0007669"/>
    <property type="project" value="TreeGrafter"/>
</dbReference>
<reference evidence="3" key="1">
    <citation type="submission" date="2020-02" db="EMBL/GenBank/DDBJ databases">
        <authorList>
            <person name="Meier V. D."/>
        </authorList>
    </citation>
    <scope>NUCLEOTIDE SEQUENCE</scope>
    <source>
        <strain evidence="3">AVDCRST_MAG87</strain>
    </source>
</reference>
<dbReference type="PANTHER" id="PTHR21666">
    <property type="entry name" value="PEPTIDASE-RELATED"/>
    <property type="match status" value="1"/>
</dbReference>
<dbReference type="InterPro" id="IPR006311">
    <property type="entry name" value="TAT_signal"/>
</dbReference>
<dbReference type="Pfam" id="PF01551">
    <property type="entry name" value="Peptidase_M23"/>
    <property type="match status" value="1"/>
</dbReference>
<dbReference type="InterPro" id="IPR050570">
    <property type="entry name" value="Cell_wall_metabolism_enzyme"/>
</dbReference>
<dbReference type="InterPro" id="IPR016047">
    <property type="entry name" value="M23ase_b-sheet_dom"/>
</dbReference>
<dbReference type="EMBL" id="CADCWJ010000590">
    <property type="protein sequence ID" value="CAA9573932.1"/>
    <property type="molecule type" value="Genomic_DNA"/>
</dbReference>
<dbReference type="Gene3D" id="2.70.70.10">
    <property type="entry name" value="Glucose Permease (Domain IIA)"/>
    <property type="match status" value="1"/>
</dbReference>
<organism evidence="3">
    <name type="scientific">uncultured Thermomicrobiales bacterium</name>
    <dbReference type="NCBI Taxonomy" id="1645740"/>
    <lineage>
        <taxon>Bacteria</taxon>
        <taxon>Pseudomonadati</taxon>
        <taxon>Thermomicrobiota</taxon>
        <taxon>Thermomicrobia</taxon>
        <taxon>Thermomicrobiales</taxon>
        <taxon>environmental samples</taxon>
    </lineage>
</organism>
<dbReference type="SUPFAM" id="SSF51261">
    <property type="entry name" value="Duplicated hybrid motif"/>
    <property type="match status" value="1"/>
</dbReference>
<gene>
    <name evidence="3" type="ORF">AVDCRST_MAG87-2696</name>
</gene>
<dbReference type="AlphaFoldDB" id="A0A6J4VEE9"/>
<feature type="region of interest" description="Disordered" evidence="1">
    <location>
        <begin position="309"/>
        <end position="340"/>
    </location>
</feature>
<dbReference type="CDD" id="cd12797">
    <property type="entry name" value="M23_peptidase"/>
    <property type="match status" value="1"/>
</dbReference>
<dbReference type="PROSITE" id="PS51318">
    <property type="entry name" value="TAT"/>
    <property type="match status" value="1"/>
</dbReference>
<evidence type="ECO:0000313" key="3">
    <source>
        <dbReference type="EMBL" id="CAA9573932.1"/>
    </source>
</evidence>
<name>A0A6J4VEE9_9BACT</name>
<evidence type="ECO:0000256" key="1">
    <source>
        <dbReference type="SAM" id="MobiDB-lite"/>
    </source>
</evidence>
<evidence type="ECO:0000259" key="2">
    <source>
        <dbReference type="Pfam" id="PF01551"/>
    </source>
</evidence>
<accession>A0A6J4VEE9</accession>
<feature type="domain" description="M23ase beta-sheet core" evidence="2">
    <location>
        <begin position="92"/>
        <end position="169"/>
    </location>
</feature>
<dbReference type="InterPro" id="IPR011055">
    <property type="entry name" value="Dup_hybrid_motif"/>
</dbReference>